<dbReference type="GeneID" id="63708324"/>
<keyword evidence="5" id="KW-1185">Reference proteome</keyword>
<dbReference type="SUPFAM" id="SSF48452">
    <property type="entry name" value="TPR-like"/>
    <property type="match status" value="1"/>
</dbReference>
<dbReference type="InterPro" id="IPR031350">
    <property type="entry name" value="Goodbye_dom"/>
</dbReference>
<organism evidence="4 5">
    <name type="scientific">Penicillium patulum</name>
    <name type="common">Penicillium griseofulvum</name>
    <dbReference type="NCBI Taxonomy" id="5078"/>
    <lineage>
        <taxon>Eukaryota</taxon>
        <taxon>Fungi</taxon>
        <taxon>Dikarya</taxon>
        <taxon>Ascomycota</taxon>
        <taxon>Pezizomycotina</taxon>
        <taxon>Eurotiomycetes</taxon>
        <taxon>Eurotiomycetidae</taxon>
        <taxon>Eurotiales</taxon>
        <taxon>Aspergillaceae</taxon>
        <taxon>Penicillium</taxon>
    </lineage>
</organism>
<name>A0A135LBT6_PENPA</name>
<dbReference type="Gene3D" id="1.25.40.10">
    <property type="entry name" value="Tetratricopeptide repeat domain"/>
    <property type="match status" value="1"/>
</dbReference>
<dbReference type="InterPro" id="IPR056884">
    <property type="entry name" value="NPHP3-like_N"/>
</dbReference>
<sequence>MATVQDDGEYNLQEAWDKACTSFAQTAKIDLTTAPKFSVDEVLDQIRMKQDDDDEKNNKYIAAKDAIGKTLKFVTLLGGIAAQGASMVFAPAGLCFNAISYLIDTGAKFKRIFSSLAELFRRISDVLERCKIYMRLPADAVDVALRKIINEELVCFVDICALSIKVLKGHKVFIALKVFAFDGDEGVSGQLARLATLVERESQMRATLGFESQKMTERNIIENRDGTRKINLTVDKLLSLENKREADTSSKKLLETIDSSLGNPSEAFKVVQTTFRRLLSERVQGSGDWLQSDSLYSEWASHEKSPFSVFGISGGEGYGKSFLFASVAKYLQDEKPQSESDMRCISTAYHIFDRDNKQTSLVQALKVLAWQIADQDIVYRKDISSVKATGINQIGDLWNILFSKSYKSDSIFFLLLDGIDQIDKSELKEFVQVLEELQATSETWAGFRLRIFITGRDDTISKVKNQLGGGMLAIDAASENNDDVEKFIIDRMKKMEILSGSSDQVLSLQREILENLKAHTHGDFVNIGLLLHEISGKQRPGEIRDILSRSGGKRSDTIARKIERLNETLNEEDISDLNTILTWVIYAWWPPSLATLEGVLFLKAGESSLRPLAEKITDQYSSLVRIMGEPHPITKVIPADSEVELVSDSIVEFILNNDESDNPEDAPDLDRTGNISEVEVRIVRRFLESVCDPKLFSKFGFEEFFQRKLKGKTAVVGVDFYSVNSSMLSTCLEVINHQESPTLASLLSYTSSCFHRHLERADPSLMQPEQKMSLGPQLVNLFTDEDTIARWWKPLESFIRCYWIYEDEFPEIALKWLQDSAVTRNLPDDQYRWVKSLSSKSEPDADIMEHIAKFTARLWLEVGYRGDKIAGCFAAVHGYITKIENRKNPQIQRSTMDPEPENIEVSQILDAAEWARQKLGLDSLGYRETRNLAATFTAYMKHAEAIEYLKLSCSLQEYNWLSQWGLATSYADIGEFALAIETIEAAKNVIKCSEIRDHDHQLIEMDRDLARYSEMLGDNHKSFAIYEEMLRNDPDDYFAALQMVVHFNKDKNYDGLLKFLDSRKASIDDSTGLNRRTRMFHEVYSNMGLYTAMLALASDSKAFDFVVESYQEAIIAARQQLAKATSEGNIDDEILHNYCQAVLMDTLAYICYDNGSENIERREFAIEQWVHILRIDESSEEKSLSTTKASVRTKLANVFFHEALRDADTAATYLEQLEQLASFKFTYDERPKPYPTELLARYYTLQGDEKKAKDAVRVHIKRNIDILSDDDPLNDWQGHRGLANYLMFAGQDVDCLAAWSLVVAGVDPEIDPDSSNANPNFPGSETASQLSVELEPVGYLEFCYGCRFRQPPDNFYICRECENVAFDESCYTKIREGTLEAIVCEKDHDMLRVPPFDPIQHKRIGRGNVLVGEEIMPVTEWLQRLKEKWDIRS</sequence>
<dbReference type="InterPro" id="IPR011990">
    <property type="entry name" value="TPR-like_helical_dom_sf"/>
</dbReference>
<dbReference type="PANTHER" id="PTHR10039">
    <property type="entry name" value="AMELOGENIN"/>
    <property type="match status" value="1"/>
</dbReference>
<dbReference type="Proteomes" id="UP000070168">
    <property type="component" value="Unassembled WGS sequence"/>
</dbReference>
<feature type="domain" description="Nephrocystin 3-like N-terminal" evidence="3">
    <location>
        <begin position="285"/>
        <end position="456"/>
    </location>
</feature>
<evidence type="ECO:0000259" key="2">
    <source>
        <dbReference type="Pfam" id="PF17109"/>
    </source>
</evidence>
<reference evidence="4 5" key="1">
    <citation type="journal article" date="2016" name="BMC Genomics">
        <title>Genome sequencing and secondary metabolism of the postharvest pathogen Penicillium griseofulvum.</title>
        <authorList>
            <person name="Banani H."/>
            <person name="Marcet-Houben M."/>
            <person name="Ballester A.R."/>
            <person name="Abbruscato P."/>
            <person name="Gonzalez-Candelas L."/>
            <person name="Gabaldon T."/>
            <person name="Spadaro D."/>
        </authorList>
    </citation>
    <scope>NUCLEOTIDE SEQUENCE [LARGE SCALE GENOMIC DNA]</scope>
    <source>
        <strain evidence="4 5">PG3</strain>
    </source>
</reference>
<dbReference type="Gene3D" id="3.40.50.300">
    <property type="entry name" value="P-loop containing nucleotide triphosphate hydrolases"/>
    <property type="match status" value="1"/>
</dbReference>
<dbReference type="PANTHER" id="PTHR10039:SF17">
    <property type="entry name" value="FUNGAL STAND N-TERMINAL GOODBYE DOMAIN-CONTAINING PROTEIN-RELATED"/>
    <property type="match status" value="1"/>
</dbReference>
<feature type="domain" description="Fungal STAND N-terminal Goodbye" evidence="2">
    <location>
        <begin position="16"/>
        <end position="133"/>
    </location>
</feature>
<dbReference type="OrthoDB" id="2913095at2759"/>
<evidence type="ECO:0000313" key="5">
    <source>
        <dbReference type="Proteomes" id="UP000070168"/>
    </source>
</evidence>
<dbReference type="EMBL" id="LHQR01000069">
    <property type="protein sequence ID" value="KXG46455.1"/>
    <property type="molecule type" value="Genomic_DNA"/>
</dbReference>
<evidence type="ECO:0000256" key="1">
    <source>
        <dbReference type="ARBA" id="ARBA00022737"/>
    </source>
</evidence>
<dbReference type="SUPFAM" id="SSF52540">
    <property type="entry name" value="P-loop containing nucleoside triphosphate hydrolases"/>
    <property type="match status" value="1"/>
</dbReference>
<dbReference type="Pfam" id="PF24883">
    <property type="entry name" value="NPHP3_N"/>
    <property type="match status" value="1"/>
</dbReference>
<dbReference type="InterPro" id="IPR027417">
    <property type="entry name" value="P-loop_NTPase"/>
</dbReference>
<gene>
    <name evidence="4" type="ORF">PGRI_053110</name>
</gene>
<accession>A0A135LBT6</accession>
<dbReference type="Pfam" id="PF17109">
    <property type="entry name" value="Goodbye"/>
    <property type="match status" value="1"/>
</dbReference>
<dbReference type="OMA" id="GFEEFFQ"/>
<keyword evidence="1" id="KW-0677">Repeat</keyword>
<proteinExistence type="predicted"/>
<protein>
    <submittedName>
        <fullName evidence="4">Tetratricopeptide-like helical</fullName>
    </submittedName>
</protein>
<dbReference type="RefSeq" id="XP_040644991.1">
    <property type="nucleotide sequence ID" value="XM_040793024.1"/>
</dbReference>
<evidence type="ECO:0000313" key="4">
    <source>
        <dbReference type="EMBL" id="KXG46455.1"/>
    </source>
</evidence>
<evidence type="ECO:0000259" key="3">
    <source>
        <dbReference type="Pfam" id="PF24883"/>
    </source>
</evidence>
<comment type="caution">
    <text evidence="4">The sequence shown here is derived from an EMBL/GenBank/DDBJ whole genome shotgun (WGS) entry which is preliminary data.</text>
</comment>